<organism evidence="4 5">
    <name type="scientific">Anaeramoeba flamelloides</name>
    <dbReference type="NCBI Taxonomy" id="1746091"/>
    <lineage>
        <taxon>Eukaryota</taxon>
        <taxon>Metamonada</taxon>
        <taxon>Anaeramoebidae</taxon>
        <taxon>Anaeramoeba</taxon>
    </lineage>
</organism>
<dbReference type="GO" id="GO:0051028">
    <property type="term" value="P:mRNA transport"/>
    <property type="evidence" value="ECO:0007669"/>
    <property type="project" value="UniProtKB-UniRule"/>
</dbReference>
<feature type="compositionally biased region" description="Polar residues" evidence="2">
    <location>
        <begin position="241"/>
        <end position="253"/>
    </location>
</feature>
<keyword evidence="1" id="KW-0539">Nucleus</keyword>
<feature type="region of interest" description="Disordered" evidence="2">
    <location>
        <begin position="1"/>
        <end position="99"/>
    </location>
</feature>
<feature type="compositionally biased region" description="Basic residues" evidence="2">
    <location>
        <begin position="46"/>
        <end position="83"/>
    </location>
</feature>
<evidence type="ECO:0000256" key="1">
    <source>
        <dbReference type="PROSITE-ProRule" id="PRU00804"/>
    </source>
</evidence>
<keyword evidence="1" id="KW-0509">mRNA transport</keyword>
<comment type="caution">
    <text evidence="4">The sequence shown here is derived from an EMBL/GenBank/DDBJ whole genome shotgun (WGS) entry which is preliminary data.</text>
</comment>
<feature type="region of interest" description="Disordered" evidence="2">
    <location>
        <begin position="203"/>
        <end position="260"/>
    </location>
</feature>
<feature type="region of interest" description="Disordered" evidence="2">
    <location>
        <begin position="114"/>
        <end position="154"/>
    </location>
</feature>
<feature type="compositionally biased region" description="Basic and acidic residues" evidence="2">
    <location>
        <begin position="203"/>
        <end position="222"/>
    </location>
</feature>
<accession>A0AAV7ZF85</accession>
<feature type="compositionally biased region" description="Polar residues" evidence="2">
    <location>
        <begin position="23"/>
        <end position="35"/>
    </location>
</feature>
<proteinExistence type="predicted"/>
<dbReference type="Gene3D" id="3.30.70.330">
    <property type="match status" value="1"/>
</dbReference>
<dbReference type="EMBL" id="JANTQA010000032">
    <property type="protein sequence ID" value="KAJ3439865.1"/>
    <property type="molecule type" value="Genomic_DNA"/>
</dbReference>
<name>A0AAV7ZF85_9EUKA</name>
<keyword evidence="1" id="KW-0811">Translocation</keyword>
<protein>
    <submittedName>
        <fullName evidence="4">Nuclear pore complex protein nup35</fullName>
    </submittedName>
</protein>
<feature type="compositionally biased region" description="Low complexity" evidence="2">
    <location>
        <begin position="225"/>
        <end position="234"/>
    </location>
</feature>
<evidence type="ECO:0000313" key="4">
    <source>
        <dbReference type="EMBL" id="KAJ3439865.1"/>
    </source>
</evidence>
<reference evidence="4" key="1">
    <citation type="submission" date="2022-08" db="EMBL/GenBank/DDBJ databases">
        <title>Novel sulphate-reducing endosymbionts in the free-living metamonad Anaeramoeba.</title>
        <authorList>
            <person name="Jerlstrom-Hultqvist J."/>
            <person name="Cepicka I."/>
            <person name="Gallot-Lavallee L."/>
            <person name="Salas-Leiva D."/>
            <person name="Curtis B.A."/>
            <person name="Zahonova K."/>
            <person name="Pipaliya S."/>
            <person name="Dacks J."/>
            <person name="Roger A.J."/>
        </authorList>
    </citation>
    <scope>NUCLEOTIDE SEQUENCE</scope>
    <source>
        <strain evidence="4">Busselton2</strain>
    </source>
</reference>
<keyword evidence="1" id="KW-0813">Transport</keyword>
<evidence type="ECO:0000256" key="2">
    <source>
        <dbReference type="SAM" id="MobiDB-lite"/>
    </source>
</evidence>
<gene>
    <name evidence="4" type="ORF">M0812_15905</name>
</gene>
<dbReference type="Proteomes" id="UP001146793">
    <property type="component" value="Unassembled WGS sequence"/>
</dbReference>
<dbReference type="InterPro" id="IPR007846">
    <property type="entry name" value="RRM_NUP35_dom"/>
</dbReference>
<feature type="domain" description="RRM Nup35-type" evidence="3">
    <location>
        <begin position="262"/>
        <end position="343"/>
    </location>
</feature>
<keyword evidence="1" id="KW-0906">Nuclear pore complex</keyword>
<dbReference type="GO" id="GO:0005643">
    <property type="term" value="C:nuclear pore"/>
    <property type="evidence" value="ECO:0007669"/>
    <property type="project" value="UniProtKB-UniRule"/>
</dbReference>
<dbReference type="Pfam" id="PF05172">
    <property type="entry name" value="RRM_Nup35"/>
    <property type="match status" value="1"/>
</dbReference>
<evidence type="ECO:0000259" key="3">
    <source>
        <dbReference type="PROSITE" id="PS51472"/>
    </source>
</evidence>
<dbReference type="AlphaFoldDB" id="A0AAV7ZF85"/>
<dbReference type="PROSITE" id="PS51472">
    <property type="entry name" value="RRM_NUP35"/>
    <property type="match status" value="1"/>
</dbReference>
<evidence type="ECO:0000313" key="5">
    <source>
        <dbReference type="Proteomes" id="UP001146793"/>
    </source>
</evidence>
<keyword evidence="1" id="KW-0653">Protein transport</keyword>
<dbReference type="InterPro" id="IPR012677">
    <property type="entry name" value="Nucleotide-bd_a/b_plait_sf"/>
</dbReference>
<sequence>MSNSDPYFPKKGSARVRTPRVYSPSSSMVLPNNSRIPFFMMSSRSKSMRFRQNSQKKREKKNKNIKQKGRNTRKSKSSTKFGKRLHDSNKQDFFQLPPNRSQYDLDEHFDFQQKTNLKLPNSRNDKKITNKKRSLFSLPNEHTPFQERQFSSGARNSRYDQIEIFKEDSLKKKPIKKILNLSTESPESSESDNEESQLLEEINKHPKFENSSESELEKESKSKSKSNSQSANSETEIKKNYQLQNQFSRSKSNQKIENRQENKAGKWVTLIGFKIKDKNTVLRNFQKKGYTIEKINDQMDGNWMHIRLQTERQARKLLNVSYIELYKGNIVAIIPYAADQIKKKYFNTKHQIHKNQLRNNNNNNINSNNLSWKKSRQLGKTNELDQKNEKLNFNLQNNDMFDFSDDDEEDSEGTIIAPIVQLSSSDKKTSDSNNSENSILPKRNDGFFNALTKFVWGN</sequence>